<dbReference type="PANTHER" id="PTHR10465:SF0">
    <property type="entry name" value="SARCALUMENIN"/>
    <property type="match status" value="1"/>
</dbReference>
<evidence type="ECO:0000256" key="1">
    <source>
        <dbReference type="ARBA" id="ARBA00004370"/>
    </source>
</evidence>
<dbReference type="GO" id="GO:0005525">
    <property type="term" value="F:GTP binding"/>
    <property type="evidence" value="ECO:0007669"/>
    <property type="project" value="UniProtKB-KW"/>
</dbReference>
<evidence type="ECO:0000256" key="5">
    <source>
        <dbReference type="ARBA" id="ARBA00023136"/>
    </source>
</evidence>
<dbReference type="AlphaFoldDB" id="A0A8S1R663"/>
<evidence type="ECO:0000313" key="9">
    <source>
        <dbReference type="Proteomes" id="UP000692954"/>
    </source>
</evidence>
<keyword evidence="6" id="KW-1133">Transmembrane helix</keyword>
<dbReference type="GO" id="GO:0008053">
    <property type="term" value="P:mitochondrial fusion"/>
    <property type="evidence" value="ECO:0007669"/>
    <property type="project" value="TreeGrafter"/>
</dbReference>
<dbReference type="PANTHER" id="PTHR10465">
    <property type="entry name" value="TRANSMEMBRANE GTPASE FZO1"/>
    <property type="match status" value="1"/>
</dbReference>
<evidence type="ECO:0000259" key="7">
    <source>
        <dbReference type="Pfam" id="PF00350"/>
    </source>
</evidence>
<dbReference type="Proteomes" id="UP000692954">
    <property type="component" value="Unassembled WGS sequence"/>
</dbReference>
<name>A0A8S1R663_9CILI</name>
<dbReference type="InterPro" id="IPR027094">
    <property type="entry name" value="Mitofusin_fam"/>
</dbReference>
<keyword evidence="9" id="KW-1185">Reference proteome</keyword>
<gene>
    <name evidence="8" type="ORF">PSON_ATCC_30995.1.T1410128</name>
</gene>
<keyword evidence="6" id="KW-0812">Transmembrane</keyword>
<protein>
    <recommendedName>
        <fullName evidence="7">Dynamin N-terminal domain-containing protein</fullName>
    </recommendedName>
</protein>
<keyword evidence="2" id="KW-0547">Nucleotide-binding</keyword>
<sequence length="688" mass="80304">MNYILKFFQKEQPKPTEPLFFQKMNEKIQEFQTMLNIIPDGVPQAQYATEIIQQINSSIKDLTNYIQSNQFYIIFLGTTSAGKSTFINSLLGQQILPSRNQECTQTMIFISYNEKIVINGNVYGSLAQAQQTLFEMQKNNNQQIQEFETINLQVPSLFHQQLPPDLRNKIIFVDTPGIKISEYKSYETHFQFINDKLLSNTHRINLWICNYTTFDNDKEFQNQIIKFFSPQLQSSRQVQRNSYLQSIIIEDYSVQQQQQLLTSYNPIIDSNAPLFSAFKPQLAALFFIINKFDEKKGSEDKNIDVILKEISDKIGNQNKIFKISALRAMRYRILNYGNKQAIDKFIESYYQDYKDVECFLSLDDCRKYCDQKIKNNPNLLQNQDYEEFNKQLIQSIQKEICETFYGDIYVQTTYSLVFLDLIMNCSQIMLDQQQFENLSYLINKFINLQITNYSDYLSNLKECALKSIKMNLDYYRKSQIEDRQMLIISACKSTLPILIEFETKILELNDQIKDVIIKKLQSIFPQQKKNDIFESVQIIGQKDVPIVEGCLQLFKILSDNKILEISKSSFEQYSESIQKTMGVRINPIQQQVGIISTGLSIVTFLGKRFALQTLAYCPIFAAIGLGLMSFDLNFLFGKSWYSENIVISRLNQWESQLIQQIEEQKNNYCKINKQTLLNIKNLLSSLIS</sequence>
<evidence type="ECO:0000313" key="8">
    <source>
        <dbReference type="EMBL" id="CAD8122965.1"/>
    </source>
</evidence>
<dbReference type="GO" id="GO:0003924">
    <property type="term" value="F:GTPase activity"/>
    <property type="evidence" value="ECO:0007669"/>
    <property type="project" value="InterPro"/>
</dbReference>
<feature type="transmembrane region" description="Helical" evidence="6">
    <location>
        <begin position="609"/>
        <end position="630"/>
    </location>
</feature>
<dbReference type="GO" id="GO:0005741">
    <property type="term" value="C:mitochondrial outer membrane"/>
    <property type="evidence" value="ECO:0007669"/>
    <property type="project" value="TreeGrafter"/>
</dbReference>
<dbReference type="InterPro" id="IPR045063">
    <property type="entry name" value="Dynamin_N"/>
</dbReference>
<dbReference type="Pfam" id="PF00350">
    <property type="entry name" value="Dynamin_N"/>
    <property type="match status" value="1"/>
</dbReference>
<dbReference type="GO" id="GO:0051646">
    <property type="term" value="P:mitochondrion localization"/>
    <property type="evidence" value="ECO:0007669"/>
    <property type="project" value="TreeGrafter"/>
</dbReference>
<keyword evidence="4" id="KW-0342">GTP-binding</keyword>
<evidence type="ECO:0000256" key="2">
    <source>
        <dbReference type="ARBA" id="ARBA00022741"/>
    </source>
</evidence>
<keyword evidence="3" id="KW-0378">Hydrolase</keyword>
<comment type="caution">
    <text evidence="8">The sequence shown here is derived from an EMBL/GenBank/DDBJ whole genome shotgun (WGS) entry which is preliminary data.</text>
</comment>
<dbReference type="OrthoDB" id="6256226at2759"/>
<accession>A0A8S1R663</accession>
<feature type="domain" description="Dynamin N-terminal" evidence="7">
    <location>
        <begin position="73"/>
        <end position="212"/>
    </location>
</feature>
<keyword evidence="5 6" id="KW-0472">Membrane</keyword>
<organism evidence="8 9">
    <name type="scientific">Paramecium sonneborni</name>
    <dbReference type="NCBI Taxonomy" id="65129"/>
    <lineage>
        <taxon>Eukaryota</taxon>
        <taxon>Sar</taxon>
        <taxon>Alveolata</taxon>
        <taxon>Ciliophora</taxon>
        <taxon>Intramacronucleata</taxon>
        <taxon>Oligohymenophorea</taxon>
        <taxon>Peniculida</taxon>
        <taxon>Parameciidae</taxon>
        <taxon>Paramecium</taxon>
    </lineage>
</organism>
<evidence type="ECO:0000256" key="3">
    <source>
        <dbReference type="ARBA" id="ARBA00022801"/>
    </source>
</evidence>
<evidence type="ECO:0000256" key="6">
    <source>
        <dbReference type="SAM" id="Phobius"/>
    </source>
</evidence>
<reference evidence="8" key="1">
    <citation type="submission" date="2021-01" db="EMBL/GenBank/DDBJ databases">
        <authorList>
            <consortium name="Genoscope - CEA"/>
            <person name="William W."/>
        </authorList>
    </citation>
    <scope>NUCLEOTIDE SEQUENCE</scope>
</reference>
<dbReference type="EMBL" id="CAJJDN010000141">
    <property type="protein sequence ID" value="CAD8122965.1"/>
    <property type="molecule type" value="Genomic_DNA"/>
</dbReference>
<evidence type="ECO:0000256" key="4">
    <source>
        <dbReference type="ARBA" id="ARBA00023134"/>
    </source>
</evidence>
<comment type="subcellular location">
    <subcellularLocation>
        <location evidence="1">Membrane</location>
    </subcellularLocation>
</comment>
<proteinExistence type="predicted"/>